<evidence type="ECO:0000313" key="12">
    <source>
        <dbReference type="Proteomes" id="UP000183287"/>
    </source>
</evidence>
<dbReference type="InterPro" id="IPR052351">
    <property type="entry name" value="Ornithine_N-alpha-AT"/>
</dbReference>
<evidence type="ECO:0000256" key="9">
    <source>
        <dbReference type="ARBA" id="ARBA00045724"/>
    </source>
</evidence>
<evidence type="ECO:0000256" key="6">
    <source>
        <dbReference type="ARBA" id="ARBA00038095"/>
    </source>
</evidence>
<dbReference type="STRING" id="44574.AAW31_15355"/>
<accession>A0A1I4L8V1</accession>
<comment type="pathway">
    <text evidence="1">Lipid metabolism.</text>
</comment>
<dbReference type="EMBL" id="FOUB01000006">
    <property type="protein sequence ID" value="SFL87223.1"/>
    <property type="molecule type" value="Genomic_DNA"/>
</dbReference>
<keyword evidence="4" id="KW-0443">Lipid metabolism</keyword>
<keyword evidence="12" id="KW-1185">Reference proteome</keyword>
<gene>
    <name evidence="11" type="ORF">SAMN05421863_100616</name>
</gene>
<comment type="catalytic activity">
    <reaction evidence="10">
        <text>a (3R)-hydroxyacyl-[ACP] + L-ornithine = a lyso-ornithine lipid + holo-[ACP] + H(+)</text>
        <dbReference type="Rhea" id="RHEA:20633"/>
        <dbReference type="Rhea" id="RHEA-COMP:9685"/>
        <dbReference type="Rhea" id="RHEA-COMP:9945"/>
        <dbReference type="ChEBI" id="CHEBI:15378"/>
        <dbReference type="ChEBI" id="CHEBI:46911"/>
        <dbReference type="ChEBI" id="CHEBI:64479"/>
        <dbReference type="ChEBI" id="CHEBI:78827"/>
        <dbReference type="ChEBI" id="CHEBI:138482"/>
        <dbReference type="EC" id="2.3.2.30"/>
    </reaction>
    <physiologicalReaction direction="left-to-right" evidence="10">
        <dbReference type="Rhea" id="RHEA:20634"/>
    </physiologicalReaction>
</comment>
<dbReference type="SUPFAM" id="SSF55729">
    <property type="entry name" value="Acyl-CoA N-acyltransferases (Nat)"/>
    <property type="match status" value="1"/>
</dbReference>
<keyword evidence="5" id="KW-0012">Acyltransferase</keyword>
<organism evidence="11 12">
    <name type="scientific">Nitrosomonas communis</name>
    <dbReference type="NCBI Taxonomy" id="44574"/>
    <lineage>
        <taxon>Bacteria</taxon>
        <taxon>Pseudomonadati</taxon>
        <taxon>Pseudomonadota</taxon>
        <taxon>Betaproteobacteria</taxon>
        <taxon>Nitrosomonadales</taxon>
        <taxon>Nitrosomonadaceae</taxon>
        <taxon>Nitrosomonas</taxon>
    </lineage>
</organism>
<dbReference type="GO" id="GO:0006629">
    <property type="term" value="P:lipid metabolic process"/>
    <property type="evidence" value="ECO:0007669"/>
    <property type="project" value="UniProtKB-KW"/>
</dbReference>
<proteinExistence type="inferred from homology"/>
<evidence type="ECO:0000313" key="11">
    <source>
        <dbReference type="EMBL" id="SFL87223.1"/>
    </source>
</evidence>
<keyword evidence="3 11" id="KW-0808">Transferase</keyword>
<evidence type="ECO:0000256" key="3">
    <source>
        <dbReference type="ARBA" id="ARBA00022679"/>
    </source>
</evidence>
<dbReference type="PANTHER" id="PTHR37323">
    <property type="entry name" value="GCN5-RELATED N-ACETYLTRANSFERASE"/>
    <property type="match status" value="1"/>
</dbReference>
<keyword evidence="2" id="KW-0444">Lipid biosynthesis</keyword>
<dbReference type="PANTHER" id="PTHR37323:SF1">
    <property type="entry name" value="L-ORNITHINE N(ALPHA)-ACYLTRANSFERASE"/>
    <property type="match status" value="1"/>
</dbReference>
<comment type="function">
    <text evidence="9">Catalyzes the first step in the biosynthesis of ornithine lipids, which are phosphorus-free membrane lipids. Catalyzes the 3-hydroxyacyl-acyl carrier protein-dependent acylation of ornithine to form lyso-ornithine lipid (LOL).</text>
</comment>
<dbReference type="Pfam" id="PF13444">
    <property type="entry name" value="Acetyltransf_5"/>
    <property type="match status" value="1"/>
</dbReference>
<reference evidence="12" key="1">
    <citation type="submission" date="2016-10" db="EMBL/GenBank/DDBJ databases">
        <authorList>
            <person name="Varghese N."/>
            <person name="Submissions S."/>
        </authorList>
    </citation>
    <scope>NUCLEOTIDE SEQUENCE [LARGE SCALE GENOMIC DNA]</scope>
    <source>
        <strain evidence="12">Nm44</strain>
    </source>
</reference>
<dbReference type="Proteomes" id="UP000183287">
    <property type="component" value="Unassembled WGS sequence"/>
</dbReference>
<dbReference type="EC" id="2.3.2.30" evidence="7"/>
<evidence type="ECO:0000256" key="8">
    <source>
        <dbReference type="ARBA" id="ARBA00039866"/>
    </source>
</evidence>
<evidence type="ECO:0000256" key="10">
    <source>
        <dbReference type="ARBA" id="ARBA00047785"/>
    </source>
</evidence>
<evidence type="ECO:0000256" key="2">
    <source>
        <dbReference type="ARBA" id="ARBA00022516"/>
    </source>
</evidence>
<dbReference type="GO" id="GO:0043810">
    <property type="term" value="F:ornithine-acyl [acyl carrier protein] N-acyltransferase activity"/>
    <property type="evidence" value="ECO:0007669"/>
    <property type="project" value="UniProtKB-EC"/>
</dbReference>
<evidence type="ECO:0000256" key="5">
    <source>
        <dbReference type="ARBA" id="ARBA00023315"/>
    </source>
</evidence>
<evidence type="ECO:0000256" key="4">
    <source>
        <dbReference type="ARBA" id="ARBA00023098"/>
    </source>
</evidence>
<dbReference type="InterPro" id="IPR016181">
    <property type="entry name" value="Acyl_CoA_acyltransferase"/>
</dbReference>
<comment type="similarity">
    <text evidence="6">Belongs to the acetyltransferase family. OlsB subfamily.</text>
</comment>
<dbReference type="AlphaFoldDB" id="A0A1I4L8V1"/>
<evidence type="ECO:0000256" key="1">
    <source>
        <dbReference type="ARBA" id="ARBA00005189"/>
    </source>
</evidence>
<name>A0A1I4L8V1_9PROT</name>
<protein>
    <recommendedName>
        <fullName evidence="8">L-ornithine N(alpha)-acyltransferase</fullName>
        <ecNumber evidence="7">2.3.2.30</ecNumber>
    </recommendedName>
</protein>
<evidence type="ECO:0000256" key="7">
    <source>
        <dbReference type="ARBA" id="ARBA00039058"/>
    </source>
</evidence>
<sequence length="150" mass="16936">MAELGRSCVHKDYRNGSVIKALWTALISFMAFKKLSYLIGCVSIPMNMSLSGNKRICSGDAAASIWRQVRDQYMVSTHYQVRPRFPLPIDCLDQTLKIDPPTLLKGYLHLGAKVLGGPAWDPHFNTADLPMLLQMKDLPNRYRKHFLGVS</sequence>